<dbReference type="SUPFAM" id="SSF48179">
    <property type="entry name" value="6-phosphogluconate dehydrogenase C-terminal domain-like"/>
    <property type="match status" value="1"/>
</dbReference>
<feature type="domain" description="6-phosphogluconate dehydrogenase NADP-binding" evidence="5">
    <location>
        <begin position="2"/>
        <end position="158"/>
    </location>
</feature>
<dbReference type="GO" id="GO:0050661">
    <property type="term" value="F:NADP binding"/>
    <property type="evidence" value="ECO:0007669"/>
    <property type="project" value="InterPro"/>
</dbReference>
<dbReference type="InterPro" id="IPR015815">
    <property type="entry name" value="HIBADH-related"/>
</dbReference>
<evidence type="ECO:0000256" key="2">
    <source>
        <dbReference type="ARBA" id="ARBA00023002"/>
    </source>
</evidence>
<dbReference type="AlphaFoldDB" id="A0A154BSG1"/>
<sequence length="292" mass="31625">MKIGFMGLGQMGKHMAMNLLKCGEEIVVNDLRTDSYPEFEAKGAKTTKNLKDIAECDIIFLSLPDTKVVKAVLLGQLLGNLKKGQVVADLSTINYTASTEIAKALEEKGVEFMDAPVSGMEARAKDGTVTVMCGGKKEIFDLLMPYFQCMGSNILHMGVHGCGQLTKAINNILFDINIAAFAEILPMAIKLGLDPEQIGSVVNSSSGKSYASEFFIPRILKRNFGDGYPLEHAYKDLVSGAELGAQLCIPLPVMHAAATTYQMAMLKGLGHKDKGAMTCVFEDLLGVKYEKK</sequence>
<dbReference type="InterPro" id="IPR008927">
    <property type="entry name" value="6-PGluconate_DH-like_C_sf"/>
</dbReference>
<organism evidence="7 8">
    <name type="scientific">Anaerosporomusa subterranea</name>
    <dbReference type="NCBI Taxonomy" id="1794912"/>
    <lineage>
        <taxon>Bacteria</taxon>
        <taxon>Bacillati</taxon>
        <taxon>Bacillota</taxon>
        <taxon>Negativicutes</taxon>
        <taxon>Acetonemataceae</taxon>
        <taxon>Anaerosporomusa</taxon>
    </lineage>
</organism>
<evidence type="ECO:0000256" key="1">
    <source>
        <dbReference type="ARBA" id="ARBA00009080"/>
    </source>
</evidence>
<feature type="domain" description="3-hydroxyisobutyrate dehydrogenase-like NAD-binding" evidence="6">
    <location>
        <begin position="161"/>
        <end position="277"/>
    </location>
</feature>
<dbReference type="Pfam" id="PF03446">
    <property type="entry name" value="NAD_binding_2"/>
    <property type="match status" value="1"/>
</dbReference>
<dbReference type="Pfam" id="PF14833">
    <property type="entry name" value="NAD_binding_11"/>
    <property type="match status" value="1"/>
</dbReference>
<dbReference type="Proteomes" id="UP000076268">
    <property type="component" value="Unassembled WGS sequence"/>
</dbReference>
<dbReference type="GO" id="GO:0051287">
    <property type="term" value="F:NAD binding"/>
    <property type="evidence" value="ECO:0007669"/>
    <property type="project" value="InterPro"/>
</dbReference>
<dbReference type="STRING" id="1794912.AXX12_18375"/>
<dbReference type="EMBL" id="LSGP01000016">
    <property type="protein sequence ID" value="KYZ76871.1"/>
    <property type="molecule type" value="Genomic_DNA"/>
</dbReference>
<dbReference type="PANTHER" id="PTHR43060:SF15">
    <property type="entry name" value="3-HYDROXYISOBUTYRATE DEHYDROGENASE-LIKE 1, MITOCHONDRIAL-RELATED"/>
    <property type="match status" value="1"/>
</dbReference>
<dbReference type="Gene3D" id="1.10.1040.10">
    <property type="entry name" value="N-(1-d-carboxylethyl)-l-norvaline Dehydrogenase, domain 2"/>
    <property type="match status" value="1"/>
</dbReference>
<reference evidence="7 8" key="1">
    <citation type="submission" date="2016-02" db="EMBL/GenBank/DDBJ databases">
        <title>Anaerosporomusa subterraneum gen. nov., sp. nov., a spore-forming obligate anaerobe isolated from saprolite.</title>
        <authorList>
            <person name="Choi J.K."/>
            <person name="Shah M."/>
            <person name="Yee N."/>
        </authorList>
    </citation>
    <scope>NUCLEOTIDE SEQUENCE [LARGE SCALE GENOMIC DNA]</scope>
    <source>
        <strain evidence="7 8">RU4</strain>
    </source>
</reference>
<dbReference type="InterPro" id="IPR006115">
    <property type="entry name" value="6PGDH_NADP-bd"/>
</dbReference>
<evidence type="ECO:0000259" key="5">
    <source>
        <dbReference type="Pfam" id="PF03446"/>
    </source>
</evidence>
<evidence type="ECO:0000256" key="4">
    <source>
        <dbReference type="PIRSR" id="PIRSR000103-1"/>
    </source>
</evidence>
<comment type="caution">
    <text evidence="7">The sequence shown here is derived from an EMBL/GenBank/DDBJ whole genome shotgun (WGS) entry which is preliminary data.</text>
</comment>
<evidence type="ECO:0000259" key="6">
    <source>
        <dbReference type="Pfam" id="PF14833"/>
    </source>
</evidence>
<dbReference type="SUPFAM" id="SSF51735">
    <property type="entry name" value="NAD(P)-binding Rossmann-fold domains"/>
    <property type="match status" value="1"/>
</dbReference>
<dbReference type="InterPro" id="IPR013328">
    <property type="entry name" value="6PGD_dom2"/>
</dbReference>
<dbReference type="GO" id="GO:0016054">
    <property type="term" value="P:organic acid catabolic process"/>
    <property type="evidence" value="ECO:0007669"/>
    <property type="project" value="UniProtKB-ARBA"/>
</dbReference>
<evidence type="ECO:0000256" key="3">
    <source>
        <dbReference type="ARBA" id="ARBA00023027"/>
    </source>
</evidence>
<dbReference type="InterPro" id="IPR036291">
    <property type="entry name" value="NAD(P)-bd_dom_sf"/>
</dbReference>
<proteinExistence type="inferred from homology"/>
<keyword evidence="3" id="KW-0520">NAD</keyword>
<keyword evidence="2" id="KW-0560">Oxidoreductase</keyword>
<keyword evidence="8" id="KW-1185">Reference proteome</keyword>
<accession>A0A154BSG1</accession>
<gene>
    <name evidence="7" type="ORF">AXX12_18375</name>
</gene>
<dbReference type="InterPro" id="IPR002204">
    <property type="entry name" value="3-OH-isobutyrate_DH-rel_CS"/>
</dbReference>
<comment type="similarity">
    <text evidence="1">Belongs to the HIBADH-related family.</text>
</comment>
<evidence type="ECO:0000313" key="7">
    <source>
        <dbReference type="EMBL" id="KYZ76871.1"/>
    </source>
</evidence>
<dbReference type="GO" id="GO:0016491">
    <property type="term" value="F:oxidoreductase activity"/>
    <property type="evidence" value="ECO:0007669"/>
    <property type="project" value="UniProtKB-KW"/>
</dbReference>
<dbReference type="InterPro" id="IPR029154">
    <property type="entry name" value="HIBADH-like_NADP-bd"/>
</dbReference>
<name>A0A154BSG1_ANASB</name>
<dbReference type="PIRSF" id="PIRSF000103">
    <property type="entry name" value="HIBADH"/>
    <property type="match status" value="1"/>
</dbReference>
<dbReference type="PROSITE" id="PS00895">
    <property type="entry name" value="3_HYDROXYISOBUT_DH"/>
    <property type="match status" value="1"/>
</dbReference>
<feature type="active site" evidence="4">
    <location>
        <position position="167"/>
    </location>
</feature>
<protein>
    <submittedName>
        <fullName evidence="7">2-hydroxymethylglutarate dehydrogenase</fullName>
    </submittedName>
</protein>
<evidence type="ECO:0000313" key="8">
    <source>
        <dbReference type="Proteomes" id="UP000076268"/>
    </source>
</evidence>
<dbReference type="Gene3D" id="3.40.50.720">
    <property type="entry name" value="NAD(P)-binding Rossmann-like Domain"/>
    <property type="match status" value="1"/>
</dbReference>
<dbReference type="OrthoDB" id="9804542at2"/>
<dbReference type="PANTHER" id="PTHR43060">
    <property type="entry name" value="3-HYDROXYISOBUTYRATE DEHYDROGENASE-LIKE 1, MITOCHONDRIAL-RELATED"/>
    <property type="match status" value="1"/>
</dbReference>